<keyword evidence="7 8" id="KW-0472">Membrane</keyword>
<feature type="transmembrane region" description="Helical" evidence="8">
    <location>
        <begin position="574"/>
        <end position="595"/>
    </location>
</feature>
<feature type="compositionally biased region" description="Polar residues" evidence="9">
    <location>
        <begin position="356"/>
        <end position="399"/>
    </location>
</feature>
<name>A0A915HRW2_ROMCU</name>
<keyword evidence="5 8" id="KW-0812">Transmembrane</keyword>
<dbReference type="AlphaFoldDB" id="A0A915HRW2"/>
<feature type="transmembrane region" description="Helical" evidence="8">
    <location>
        <begin position="12"/>
        <end position="32"/>
    </location>
</feature>
<evidence type="ECO:0000256" key="1">
    <source>
        <dbReference type="ARBA" id="ARBA00004141"/>
    </source>
</evidence>
<dbReference type="Pfam" id="PF01384">
    <property type="entry name" value="PHO4"/>
    <property type="match status" value="2"/>
</dbReference>
<dbReference type="InterPro" id="IPR001204">
    <property type="entry name" value="Phos_transporter"/>
</dbReference>
<dbReference type="Proteomes" id="UP000887565">
    <property type="component" value="Unplaced"/>
</dbReference>
<feature type="transmembrane region" description="Helical" evidence="8">
    <location>
        <begin position="52"/>
        <end position="71"/>
    </location>
</feature>
<dbReference type="GO" id="GO:0035435">
    <property type="term" value="P:phosphate ion transmembrane transport"/>
    <property type="evidence" value="ECO:0007669"/>
    <property type="project" value="TreeGrafter"/>
</dbReference>
<evidence type="ECO:0000313" key="10">
    <source>
        <dbReference type="Proteomes" id="UP000887565"/>
    </source>
</evidence>
<reference evidence="11" key="1">
    <citation type="submission" date="2022-11" db="UniProtKB">
        <authorList>
            <consortium name="WormBaseParasite"/>
        </authorList>
    </citation>
    <scope>IDENTIFICATION</scope>
</reference>
<feature type="compositionally biased region" description="Polar residues" evidence="9">
    <location>
        <begin position="408"/>
        <end position="427"/>
    </location>
</feature>
<protein>
    <recommendedName>
        <fullName evidence="8">Phosphate transporter</fullName>
    </recommendedName>
</protein>
<evidence type="ECO:0000256" key="3">
    <source>
        <dbReference type="ARBA" id="ARBA00022448"/>
    </source>
</evidence>
<keyword evidence="3 8" id="KW-0813">Transport</keyword>
<evidence type="ECO:0000256" key="9">
    <source>
        <dbReference type="SAM" id="MobiDB-lite"/>
    </source>
</evidence>
<comment type="subcellular location">
    <subcellularLocation>
        <location evidence="1 8">Membrane</location>
        <topology evidence="1 8">Multi-pass membrane protein</topology>
    </subcellularLocation>
</comment>
<sequence length="600" mass="65656">MVFEYGPQWTGEFTWIIYIAFVVAFLVAFGMGANDCANSYGTVVGSGVLKLWKAYILATVFETLGATLLVGQPLQSARRYSWPPGLQRSVSRVKFTLMNQGYKVTNTMRKSIVNVSVYDVYSRAAFNSSGILQGYRSVESCDHSVFLAENFSVAGSYLSPNCTTYTAADFMLGELGVLIGTAFWLILATVIHLPVSTTHCAVGATIGFSLVLKGTDGINWWIILNIVISWIASPAMAGFFSVVFYLVIKYTVFNRAYPFESSLQMMPIFYFFALTVNSFSILYHGSKYLHFDELKWWECLLISLAIGVFVAVFMLIWGKDLVRRRVLRKMSALPEPKIGAVNRDILIAVENPSNGKETKNGNHQLAGNGLGSKTGSATNWKDVSSSDARFPQTNGNGVLNDSGLEMTPSRTSKFQTRNTSTNGSTLNDLAPTPYLKRREDTSVDAKSLKEKVSLCNAVAPLVAMYLVYEHGNADIELKYDYSMILLILFGAISMIIGLWILGHKVISTIGTKITQVTPPSGFAMELGTGFTVLVASKIGIPVSTTHCAVGAVVCVGWFKSNEGGVSWKTFRNIAIAWVVTLPVASAVAALAAYLLKIWIL</sequence>
<dbReference type="PANTHER" id="PTHR11101">
    <property type="entry name" value="PHOSPHATE TRANSPORTER"/>
    <property type="match status" value="1"/>
</dbReference>
<feature type="transmembrane region" description="Helical" evidence="8">
    <location>
        <begin position="480"/>
        <end position="502"/>
    </location>
</feature>
<feature type="transmembrane region" description="Helical" evidence="8">
    <location>
        <begin position="218"/>
        <end position="247"/>
    </location>
</feature>
<organism evidence="10 11">
    <name type="scientific">Romanomermis culicivorax</name>
    <name type="common">Nematode worm</name>
    <dbReference type="NCBI Taxonomy" id="13658"/>
    <lineage>
        <taxon>Eukaryota</taxon>
        <taxon>Metazoa</taxon>
        <taxon>Ecdysozoa</taxon>
        <taxon>Nematoda</taxon>
        <taxon>Enoplea</taxon>
        <taxon>Dorylaimia</taxon>
        <taxon>Mermithida</taxon>
        <taxon>Mermithoidea</taxon>
        <taxon>Mermithidae</taxon>
        <taxon>Romanomermis</taxon>
    </lineage>
</organism>
<evidence type="ECO:0000256" key="5">
    <source>
        <dbReference type="ARBA" id="ARBA00022692"/>
    </source>
</evidence>
<dbReference type="GO" id="GO:0016020">
    <property type="term" value="C:membrane"/>
    <property type="evidence" value="ECO:0007669"/>
    <property type="project" value="UniProtKB-SubCell"/>
</dbReference>
<evidence type="ECO:0000313" key="11">
    <source>
        <dbReference type="WBParaSite" id="nRc.2.0.1.t04170-RA"/>
    </source>
</evidence>
<proteinExistence type="inferred from homology"/>
<feature type="transmembrane region" description="Helical" evidence="8">
    <location>
        <begin position="268"/>
        <end position="285"/>
    </location>
</feature>
<feature type="transmembrane region" description="Helical" evidence="8">
    <location>
        <begin position="300"/>
        <end position="318"/>
    </location>
</feature>
<evidence type="ECO:0000256" key="8">
    <source>
        <dbReference type="RuleBase" id="RU363058"/>
    </source>
</evidence>
<evidence type="ECO:0000256" key="6">
    <source>
        <dbReference type="ARBA" id="ARBA00022989"/>
    </source>
</evidence>
<keyword evidence="10" id="KW-1185">Reference proteome</keyword>
<feature type="region of interest" description="Disordered" evidence="9">
    <location>
        <begin position="356"/>
        <end position="431"/>
    </location>
</feature>
<dbReference type="GO" id="GO:0005315">
    <property type="term" value="F:phosphate transmembrane transporter activity"/>
    <property type="evidence" value="ECO:0007669"/>
    <property type="project" value="InterPro"/>
</dbReference>
<feature type="transmembrane region" description="Helical" evidence="8">
    <location>
        <begin position="452"/>
        <end position="468"/>
    </location>
</feature>
<keyword evidence="4 8" id="KW-0592">Phosphate transport</keyword>
<dbReference type="OMA" id="TKESHRI"/>
<evidence type="ECO:0000256" key="2">
    <source>
        <dbReference type="ARBA" id="ARBA00009916"/>
    </source>
</evidence>
<evidence type="ECO:0000256" key="4">
    <source>
        <dbReference type="ARBA" id="ARBA00022592"/>
    </source>
</evidence>
<keyword evidence="6 8" id="KW-1133">Transmembrane helix</keyword>
<accession>A0A915HRW2</accession>
<dbReference type="WBParaSite" id="nRc.2.0.1.t04170-RA">
    <property type="protein sequence ID" value="nRc.2.0.1.t04170-RA"/>
    <property type="gene ID" value="nRc.2.0.1.g04170"/>
</dbReference>
<dbReference type="PANTHER" id="PTHR11101:SF52">
    <property type="entry name" value="PHOSPHATE TRANSPORTER"/>
    <property type="match status" value="1"/>
</dbReference>
<comment type="similarity">
    <text evidence="2 8">Belongs to the inorganic phosphate transporter (PiT) (TC 2.A.20) family.</text>
</comment>
<feature type="transmembrane region" description="Helical" evidence="8">
    <location>
        <begin position="175"/>
        <end position="195"/>
    </location>
</feature>
<evidence type="ECO:0000256" key="7">
    <source>
        <dbReference type="ARBA" id="ARBA00023136"/>
    </source>
</evidence>
<comment type="function">
    <text evidence="8">Sodium-phosphate symporter.</text>
</comment>